<evidence type="ECO:0000313" key="4">
    <source>
        <dbReference type="Proteomes" id="UP001530377"/>
    </source>
</evidence>
<sequence>MKGAAVTRWRRSTALLSKVFDLHMPHLATSAHLRIEFALWVCTVLLASASSTVLYRGSYLSTYGDWTFLLWVGAWLGRHFLIRLACTISWMAPPRSSVGRLGGSWRRRRAFETWLHRQRGVGNGVVLGGSGRYSSSSSLSPSAIVASIRRQCHRMIWMFRLVLSPYDAFSLLVKSIQYCGMAGQYCDASAANGVAGAAMVMLAPPGGGGGFGGGLVDVDHHHFPLSTTRGGGGGSSSGGHGGHHHHHYHHHHHHHHNSHPFGGLDHHLVGFMLSLARSWGTLCGLSFAIWSMLRGEGGGMRGAVGKVVVLVGTALWGYTRSFLSYVGLSSLLSSPSEFAPGGVGGMGAGSGSGGGGGGGGGGGKRQKGKKSSGQANPVDTQPMQHRNNGGIAEADRSMDFVAGKLTFHLFPNSIRSQALYIQQMRTSDMYRVLEKAYEASPSSQLLVAILATFFLLSGWLFALGGYAWLLGNGGVTNDAEYQTVESNMPNFGVNPNVQYDVIKGHYWRDLSPFPAPATFDVEPPSWVSLMFLVVSFGTASSLILYGRIILPIPEFVAGTNVLKAIRAEARILGGGTGGGTSKTSKLKDKDLPWAENYKSITTENRLRLYYKVAIVRVLENIYLCSVLPQTEFICRYTEHCEPGPLLWGPSGVTGISGRRFGKGTSLLTSSFDALVGDDFATRLITTSTVLVTAICLMAQMTLMNRTYLAIMGYISGEWELVTETGDSDDEDLSAPTSRFWPKSLLYDFFGFGPKPAQFHLLRRSTNTLMQWDPKRRYRKGDRITYDDAVYEAVSNSPEGPPFDPFLRAAHDIFGDELGHPSSSNLMPCLSMGCLVMACIMLTSMLVWMNYGWNFRPLLLCFASVLIAGYAINHSTERSLYGMRKIAKEIEESKSL</sequence>
<dbReference type="EMBL" id="JALLPB020000110">
    <property type="protein sequence ID" value="KAL3817305.1"/>
    <property type="molecule type" value="Genomic_DNA"/>
</dbReference>
<protein>
    <submittedName>
        <fullName evidence="3">Uncharacterized protein</fullName>
    </submittedName>
</protein>
<evidence type="ECO:0000256" key="1">
    <source>
        <dbReference type="SAM" id="MobiDB-lite"/>
    </source>
</evidence>
<feature type="transmembrane region" description="Helical" evidence="2">
    <location>
        <begin position="37"/>
        <end position="56"/>
    </location>
</feature>
<feature type="transmembrane region" description="Helical" evidence="2">
    <location>
        <begin position="828"/>
        <end position="848"/>
    </location>
</feature>
<feature type="compositionally biased region" description="Gly residues" evidence="1">
    <location>
        <begin position="229"/>
        <end position="240"/>
    </location>
</feature>
<feature type="transmembrane region" description="Helical" evidence="2">
    <location>
        <begin position="854"/>
        <end position="872"/>
    </location>
</feature>
<accession>A0ABD3RYK2</accession>
<proteinExistence type="predicted"/>
<keyword evidence="2" id="KW-1133">Transmembrane helix</keyword>
<feature type="transmembrane region" description="Helical" evidence="2">
    <location>
        <begin position="268"/>
        <end position="293"/>
    </location>
</feature>
<feature type="compositionally biased region" description="Polar residues" evidence="1">
    <location>
        <begin position="374"/>
        <end position="385"/>
    </location>
</feature>
<dbReference type="Proteomes" id="UP001530377">
    <property type="component" value="Unassembled WGS sequence"/>
</dbReference>
<reference evidence="3 4" key="1">
    <citation type="submission" date="2024-10" db="EMBL/GenBank/DDBJ databases">
        <title>Updated reference genomes for cyclostephanoid diatoms.</title>
        <authorList>
            <person name="Roberts W.R."/>
            <person name="Alverson A.J."/>
        </authorList>
    </citation>
    <scope>NUCLEOTIDE SEQUENCE [LARGE SCALE GENOMIC DNA]</scope>
    <source>
        <strain evidence="3 4">AJA228-03</strain>
    </source>
</reference>
<feature type="compositionally biased region" description="Gly residues" evidence="1">
    <location>
        <begin position="343"/>
        <end position="363"/>
    </location>
</feature>
<name>A0ABD3RYK2_9STRA</name>
<feature type="region of interest" description="Disordered" evidence="1">
    <location>
        <begin position="227"/>
        <end position="259"/>
    </location>
</feature>
<feature type="region of interest" description="Disordered" evidence="1">
    <location>
        <begin position="343"/>
        <end position="385"/>
    </location>
</feature>
<feature type="transmembrane region" description="Helical" evidence="2">
    <location>
        <begin position="526"/>
        <end position="545"/>
    </location>
</feature>
<gene>
    <name evidence="3" type="ORF">ACHAXA_003046</name>
</gene>
<feature type="compositionally biased region" description="Basic residues" evidence="1">
    <location>
        <begin position="241"/>
        <end position="258"/>
    </location>
</feature>
<feature type="transmembrane region" description="Helical" evidence="2">
    <location>
        <begin position="299"/>
        <end position="318"/>
    </location>
</feature>
<evidence type="ECO:0000313" key="3">
    <source>
        <dbReference type="EMBL" id="KAL3817305.1"/>
    </source>
</evidence>
<keyword evidence="4" id="KW-1185">Reference proteome</keyword>
<keyword evidence="2" id="KW-0812">Transmembrane</keyword>
<feature type="transmembrane region" description="Helical" evidence="2">
    <location>
        <begin position="445"/>
        <end position="469"/>
    </location>
</feature>
<evidence type="ECO:0000256" key="2">
    <source>
        <dbReference type="SAM" id="Phobius"/>
    </source>
</evidence>
<organism evidence="3 4">
    <name type="scientific">Cyclostephanos tholiformis</name>
    <dbReference type="NCBI Taxonomy" id="382380"/>
    <lineage>
        <taxon>Eukaryota</taxon>
        <taxon>Sar</taxon>
        <taxon>Stramenopiles</taxon>
        <taxon>Ochrophyta</taxon>
        <taxon>Bacillariophyta</taxon>
        <taxon>Coscinodiscophyceae</taxon>
        <taxon>Thalassiosirophycidae</taxon>
        <taxon>Stephanodiscales</taxon>
        <taxon>Stephanodiscaceae</taxon>
        <taxon>Cyclostephanos</taxon>
    </lineage>
</organism>
<keyword evidence="2" id="KW-0472">Membrane</keyword>
<dbReference type="AlphaFoldDB" id="A0ABD3RYK2"/>
<comment type="caution">
    <text evidence="3">The sequence shown here is derived from an EMBL/GenBank/DDBJ whole genome shotgun (WGS) entry which is preliminary data.</text>
</comment>
<feature type="transmembrane region" description="Helical" evidence="2">
    <location>
        <begin position="68"/>
        <end position="92"/>
    </location>
</feature>